<feature type="transmembrane region" description="Helical" evidence="9">
    <location>
        <begin position="200"/>
        <end position="220"/>
    </location>
</feature>
<name>E3BGH5_9VIBR</name>
<evidence type="ECO:0000256" key="4">
    <source>
        <dbReference type="ARBA" id="ARBA00022475"/>
    </source>
</evidence>
<feature type="transmembrane region" description="Helical" evidence="9">
    <location>
        <begin position="414"/>
        <end position="433"/>
    </location>
</feature>
<dbReference type="NCBIfam" id="TIGR00931">
    <property type="entry name" value="antiport_nhaC"/>
    <property type="match status" value="1"/>
</dbReference>
<evidence type="ECO:0000256" key="3">
    <source>
        <dbReference type="ARBA" id="ARBA00022449"/>
    </source>
</evidence>
<evidence type="ECO:0000256" key="2">
    <source>
        <dbReference type="ARBA" id="ARBA00022448"/>
    </source>
</evidence>
<gene>
    <name evidence="11" type="ORF">VIBC2010_00769</name>
</gene>
<dbReference type="GO" id="GO:0015297">
    <property type="term" value="F:antiporter activity"/>
    <property type="evidence" value="ECO:0007669"/>
    <property type="project" value="UniProtKB-KW"/>
</dbReference>
<feature type="transmembrane region" description="Helical" evidence="9">
    <location>
        <begin position="12"/>
        <end position="33"/>
    </location>
</feature>
<keyword evidence="7 9" id="KW-0472">Membrane</keyword>
<evidence type="ECO:0000256" key="6">
    <source>
        <dbReference type="ARBA" id="ARBA00022989"/>
    </source>
</evidence>
<dbReference type="Pfam" id="PF03553">
    <property type="entry name" value="Na_H_antiporter"/>
    <property type="match status" value="1"/>
</dbReference>
<feature type="transmembrane region" description="Helical" evidence="9">
    <location>
        <begin position="317"/>
        <end position="334"/>
    </location>
</feature>
<feature type="transmembrane region" description="Helical" evidence="9">
    <location>
        <begin position="39"/>
        <end position="58"/>
    </location>
</feature>
<keyword evidence="3" id="KW-0050">Antiport</keyword>
<comment type="subcellular location">
    <subcellularLocation>
        <location evidence="1">Cell membrane</location>
        <topology evidence="1">Multi-pass membrane protein</topology>
    </subcellularLocation>
</comment>
<dbReference type="InterPro" id="IPR018461">
    <property type="entry name" value="Na/H_Antiport_NhaC-like_C"/>
</dbReference>
<sequence length="475" mass="50967">MTESRIIPPPSLAMALTPIGITLSILAVQLFIFHDFTPHIPLVVGICVTAIFALIRGYQWDDIEEGVMHTVRLAVQSIAILMLVGMIVGIWIASGTVPLLLYYGLTLLDPKIFLAASMLLCAVISLSLGTSWGTVSTVGLALVGIGVGFDIPIYWTAGAVVSGAFFGDKMSPLSDTTNLAPAVIGVDLFEHIKNMLPTTLPAMLIAFVIYLLVGFNGVSLDSDNLEKIHRITSGIEQHFDLSLWLLIPPGLVLLCSLLKLPTLPSLFVGVLSGSVVAMWFQGVGLHDAFKYMQSGYQIATGVSEIDSLLARGGIQSMAWVITLMMISLGFGGALERTRCLETIVNAILYKSKTFLRLQTSAIGTSIATNLIAGDPYLSISLPGRMFTPIYQQKGYSKLNLSRAVEEGGTLISPLVPWNAGGAVVISALGLGIAEGNIENLLYIPLAFACWLSPLISVFYAFSDRFTVLDQPILES</sequence>
<feature type="transmembrane region" description="Helical" evidence="9">
    <location>
        <begin position="112"/>
        <end position="133"/>
    </location>
</feature>
<dbReference type="EMBL" id="AEIU01000046">
    <property type="protein sequence ID" value="EFP97783.1"/>
    <property type="molecule type" value="Genomic_DNA"/>
</dbReference>
<dbReference type="PANTHER" id="PTHR33451:SF3">
    <property type="entry name" value="MALATE-2H(+)_NA(+)-LACTATE ANTIPORTER"/>
    <property type="match status" value="1"/>
</dbReference>
<keyword evidence="5 9" id="KW-0812">Transmembrane</keyword>
<feature type="transmembrane region" description="Helical" evidence="9">
    <location>
        <begin position="440"/>
        <end position="461"/>
    </location>
</feature>
<dbReference type="GO" id="GO:0005886">
    <property type="term" value="C:plasma membrane"/>
    <property type="evidence" value="ECO:0007669"/>
    <property type="project" value="UniProtKB-SubCell"/>
</dbReference>
<comment type="similarity">
    <text evidence="8">Belongs to the NhaC Na(+)/H(+) (TC 2.A.35) antiporter family.</text>
</comment>
<protein>
    <submittedName>
        <fullName evidence="11">Na+/H+ antiporter NhaC</fullName>
    </submittedName>
</protein>
<dbReference type="OrthoDB" id="9762978at2"/>
<comment type="caution">
    <text evidence="11">The sequence shown here is derived from an EMBL/GenBank/DDBJ whole genome shotgun (WGS) entry which is preliminary data.</text>
</comment>
<keyword evidence="12" id="KW-1185">Reference proteome</keyword>
<keyword evidence="2" id="KW-0813">Transport</keyword>
<keyword evidence="6 9" id="KW-1133">Transmembrane helix</keyword>
<dbReference type="eggNOG" id="COG1757">
    <property type="taxonomic scope" value="Bacteria"/>
</dbReference>
<proteinExistence type="inferred from homology"/>
<dbReference type="RefSeq" id="WP_009600062.1">
    <property type="nucleotide sequence ID" value="NZ_AEIU01000046.1"/>
</dbReference>
<dbReference type="PANTHER" id="PTHR33451">
    <property type="entry name" value="MALATE-2H(+)/NA(+)-LACTATE ANTIPORTER"/>
    <property type="match status" value="1"/>
</dbReference>
<feature type="transmembrane region" description="Helical" evidence="9">
    <location>
        <begin position="241"/>
        <end position="260"/>
    </location>
</feature>
<feature type="transmembrane region" description="Helical" evidence="9">
    <location>
        <begin position="70"/>
        <end position="92"/>
    </location>
</feature>
<feature type="domain" description="Na+/H+ antiporter NhaC-like C-terminal" evidence="10">
    <location>
        <begin position="163"/>
        <end position="461"/>
    </location>
</feature>
<evidence type="ECO:0000259" key="10">
    <source>
        <dbReference type="Pfam" id="PF03553"/>
    </source>
</evidence>
<organism evidence="11 12">
    <name type="scientific">Vibrio caribbeanicus ATCC BAA-2122</name>
    <dbReference type="NCBI Taxonomy" id="796620"/>
    <lineage>
        <taxon>Bacteria</taxon>
        <taxon>Pseudomonadati</taxon>
        <taxon>Pseudomonadota</taxon>
        <taxon>Gammaproteobacteria</taxon>
        <taxon>Vibrionales</taxon>
        <taxon>Vibrionaceae</taxon>
        <taxon>Vibrio</taxon>
    </lineage>
</organism>
<keyword evidence="4" id="KW-1003">Cell membrane</keyword>
<dbReference type="InterPro" id="IPR052180">
    <property type="entry name" value="NhaC_Na-H+_Antiporter"/>
</dbReference>
<evidence type="ECO:0000256" key="5">
    <source>
        <dbReference type="ARBA" id="ARBA00022692"/>
    </source>
</evidence>
<accession>E3BGH5</accession>
<evidence type="ECO:0000256" key="7">
    <source>
        <dbReference type="ARBA" id="ARBA00023136"/>
    </source>
</evidence>
<dbReference type="Proteomes" id="UP000002943">
    <property type="component" value="Unassembled WGS sequence"/>
</dbReference>
<evidence type="ECO:0000256" key="1">
    <source>
        <dbReference type="ARBA" id="ARBA00004651"/>
    </source>
</evidence>
<dbReference type="STRING" id="796620.VIBC2010_00769"/>
<evidence type="ECO:0000313" key="11">
    <source>
        <dbReference type="EMBL" id="EFP97783.1"/>
    </source>
</evidence>
<evidence type="ECO:0000313" key="12">
    <source>
        <dbReference type="Proteomes" id="UP000002943"/>
    </source>
</evidence>
<evidence type="ECO:0000256" key="9">
    <source>
        <dbReference type="SAM" id="Phobius"/>
    </source>
</evidence>
<dbReference type="InterPro" id="IPR004770">
    <property type="entry name" value="Na/H_antiport_NhaC"/>
</dbReference>
<dbReference type="AlphaFoldDB" id="E3BGH5"/>
<feature type="transmembrane region" description="Helical" evidence="9">
    <location>
        <begin position="140"/>
        <end position="166"/>
    </location>
</feature>
<evidence type="ECO:0000256" key="8">
    <source>
        <dbReference type="ARBA" id="ARBA00038435"/>
    </source>
</evidence>
<reference evidence="11 12" key="1">
    <citation type="journal article" date="2012" name="Int. J. Syst. Evol. Microbiol.">
        <title>Vibrio caribbeanicus sp. nov., isolated from the marine sponge Scleritoderma cyanea.</title>
        <authorList>
            <person name="Hoffmann M."/>
            <person name="Monday S.R."/>
            <person name="Allard M.W."/>
            <person name="Strain E.A."/>
            <person name="Whittaker P."/>
            <person name="Naum M."/>
            <person name="McCarthy P.J."/>
            <person name="Lopez J.V."/>
            <person name="Fischer M."/>
            <person name="Brown E.W."/>
        </authorList>
    </citation>
    <scope>NUCLEOTIDE SEQUENCE [LARGE SCALE GENOMIC DNA]</scope>
    <source>
        <strain evidence="11 12">ATCC BAA-2122</strain>
    </source>
</reference>